<dbReference type="Proteomes" id="UP000321947">
    <property type="component" value="Unassembled WGS sequence"/>
</dbReference>
<dbReference type="Gene3D" id="3.90.70.10">
    <property type="entry name" value="Cysteine proteinases"/>
    <property type="match status" value="1"/>
</dbReference>
<dbReference type="GO" id="GO:0006508">
    <property type="term" value="P:proteolysis"/>
    <property type="evidence" value="ECO:0007669"/>
    <property type="project" value="InterPro"/>
</dbReference>
<sequence length="138" mass="15745">MLNLNLCLRKVNMMRYLAKPRRTLFKGQYVCFNSVTSIQRGIYLGIDWRIEGAVTPVQVQISGTCTVYAAVAAVEGIYHIQTKKLVKFSEFEAILIVYPTTKMVGIQFQEYLSMPNIMVFCQMGDRKQGYQSGILDSR</sequence>
<evidence type="ECO:0000313" key="3">
    <source>
        <dbReference type="Proteomes" id="UP000321947"/>
    </source>
</evidence>
<evidence type="ECO:0000259" key="1">
    <source>
        <dbReference type="Pfam" id="PF00112"/>
    </source>
</evidence>
<name>A0A5D3CH88_CUCMM</name>
<dbReference type="AlphaFoldDB" id="A0A5D3CH88"/>
<organism evidence="2 3">
    <name type="scientific">Cucumis melo var. makuwa</name>
    <name type="common">Oriental melon</name>
    <dbReference type="NCBI Taxonomy" id="1194695"/>
    <lineage>
        <taxon>Eukaryota</taxon>
        <taxon>Viridiplantae</taxon>
        <taxon>Streptophyta</taxon>
        <taxon>Embryophyta</taxon>
        <taxon>Tracheophyta</taxon>
        <taxon>Spermatophyta</taxon>
        <taxon>Magnoliopsida</taxon>
        <taxon>eudicotyledons</taxon>
        <taxon>Gunneridae</taxon>
        <taxon>Pentapetalae</taxon>
        <taxon>rosids</taxon>
        <taxon>fabids</taxon>
        <taxon>Cucurbitales</taxon>
        <taxon>Cucurbitaceae</taxon>
        <taxon>Benincaseae</taxon>
        <taxon>Cucumis</taxon>
    </lineage>
</organism>
<protein>
    <submittedName>
        <fullName evidence="2">Zingipain-1</fullName>
    </submittedName>
</protein>
<feature type="domain" description="Peptidase C1A papain C-terminal" evidence="1">
    <location>
        <begin position="46"/>
        <end position="92"/>
    </location>
</feature>
<accession>A0A5D3CH88</accession>
<dbReference type="SUPFAM" id="SSF54001">
    <property type="entry name" value="Cysteine proteinases"/>
    <property type="match status" value="1"/>
</dbReference>
<dbReference type="Pfam" id="PF00112">
    <property type="entry name" value="Peptidase_C1"/>
    <property type="match status" value="1"/>
</dbReference>
<comment type="caution">
    <text evidence="2">The sequence shown here is derived from an EMBL/GenBank/DDBJ whole genome shotgun (WGS) entry which is preliminary data.</text>
</comment>
<reference evidence="2 3" key="1">
    <citation type="submission" date="2019-08" db="EMBL/GenBank/DDBJ databases">
        <title>Draft genome sequences of two oriental melons (Cucumis melo L. var makuwa).</title>
        <authorList>
            <person name="Kwon S.-Y."/>
        </authorList>
    </citation>
    <scope>NUCLEOTIDE SEQUENCE [LARGE SCALE GENOMIC DNA]</scope>
    <source>
        <strain evidence="3">cv. Chang Bougi</strain>
        <tissue evidence="2">Leaf</tissue>
    </source>
</reference>
<evidence type="ECO:0000313" key="2">
    <source>
        <dbReference type="EMBL" id="TYK11171.1"/>
    </source>
</evidence>
<gene>
    <name evidence="2" type="ORF">E5676_scaffold227G00040</name>
</gene>
<dbReference type="EMBL" id="SSTD01010878">
    <property type="protein sequence ID" value="TYK11171.1"/>
    <property type="molecule type" value="Genomic_DNA"/>
</dbReference>
<dbReference type="InterPro" id="IPR038765">
    <property type="entry name" value="Papain-like_cys_pep_sf"/>
</dbReference>
<proteinExistence type="predicted"/>
<dbReference type="InterPro" id="IPR000668">
    <property type="entry name" value="Peptidase_C1A_C"/>
</dbReference>
<dbReference type="GO" id="GO:0008234">
    <property type="term" value="F:cysteine-type peptidase activity"/>
    <property type="evidence" value="ECO:0007669"/>
    <property type="project" value="InterPro"/>
</dbReference>